<keyword evidence="5" id="KW-0234">DNA repair</keyword>
<evidence type="ECO:0000313" key="7">
    <source>
        <dbReference type="EMBL" id="AIU39570.1"/>
    </source>
</evidence>
<dbReference type="EMBL" id="KM924295">
    <property type="protein sequence ID" value="AIU39570.1"/>
    <property type="molecule type" value="Genomic_DNA"/>
</dbReference>
<keyword evidence="8" id="KW-1185">Reference proteome</keyword>
<evidence type="ECO:0000256" key="1">
    <source>
        <dbReference type="ARBA" id="ARBA00008184"/>
    </source>
</evidence>
<dbReference type="PANTHER" id="PTHR11264">
    <property type="entry name" value="URACIL-DNA GLYCOSYLASE"/>
    <property type="match status" value="1"/>
</dbReference>
<dbReference type="PANTHER" id="PTHR11264:SF0">
    <property type="entry name" value="URACIL-DNA GLYCOSYLASE"/>
    <property type="match status" value="1"/>
</dbReference>
<dbReference type="OrthoDB" id="11388at10239"/>
<name>A0A0B4Q626_9GAMA</name>
<dbReference type="GO" id="GO:0004844">
    <property type="term" value="F:uracil DNA N-glycosylase activity"/>
    <property type="evidence" value="ECO:0007669"/>
    <property type="project" value="InterPro"/>
</dbReference>
<accession>A0A0B4Q626</accession>
<reference evidence="7 8" key="1">
    <citation type="journal article" date="2015" name="Genome Announc.">
        <title>Genome sequences of equid herpesviruses 2 and 5.</title>
        <authorList>
            <person name="Wilkie G.S."/>
            <person name="Kerr K."/>
            <person name="Stewart J.P."/>
            <person name="Studdert M.J."/>
            <person name="Davison A.J."/>
        </authorList>
    </citation>
    <scope>NUCLEOTIDE SEQUENCE [LARGE SCALE GENOMIC DNA]</scope>
    <source>
        <strain evidence="7">2-141/67</strain>
    </source>
</reference>
<dbReference type="SUPFAM" id="SSF52141">
    <property type="entry name" value="Uracil-DNA glycosylase-like"/>
    <property type="match status" value="1"/>
</dbReference>
<dbReference type="KEGG" id="vg:23104182"/>
<dbReference type="GO" id="GO:0045437">
    <property type="term" value="F:uridine nucleosidase activity"/>
    <property type="evidence" value="ECO:0007669"/>
    <property type="project" value="UniProtKB-EC"/>
</dbReference>
<keyword evidence="4 7" id="KW-0378">Hydrolase</keyword>
<keyword evidence="2" id="KW-1048">Host nucleus</keyword>
<feature type="domain" description="Uracil-DNA glycosylase-like" evidence="6">
    <location>
        <begin position="76"/>
        <end position="231"/>
    </location>
</feature>
<organism evidence="7 8">
    <name type="scientific">Equid gammaherpesvirus 5</name>
    <dbReference type="NCBI Taxonomy" id="10371"/>
    <lineage>
        <taxon>Viruses</taxon>
        <taxon>Duplodnaviria</taxon>
        <taxon>Heunggongvirae</taxon>
        <taxon>Peploviricota</taxon>
        <taxon>Herviviricetes</taxon>
        <taxon>Herpesvirales</taxon>
        <taxon>Orthoherpesviridae</taxon>
        <taxon>Gammaherpesvirinae</taxon>
        <taxon>Percavirus</taxon>
        <taxon>Percavirus equidgamma5</taxon>
    </lineage>
</organism>
<comment type="similarity">
    <text evidence="1">Belongs to the uracil-DNA glycosylase (UDG) superfamily. UNG family.</text>
</comment>
<dbReference type="SMART" id="SM00986">
    <property type="entry name" value="UDG"/>
    <property type="match status" value="1"/>
</dbReference>
<dbReference type="HAMAP" id="MF_00148">
    <property type="entry name" value="UDG"/>
    <property type="match status" value="1"/>
</dbReference>
<sequence>MERWLQKHVWAQQQQQQPQDDQALEEKIPINKAWLGFLQMSPFLQKKLLTLLQTVAKLRASTVVYPPEERVFSWSWLCNPTDVKVIILGQDPYHGGQATGLAFSVSKGVAIPPSLRNIFLEVAACDSEFAVPRHGCLDSWAKQGVLLLNTILTVEKGKPGSHGDLGWTWFTNYIISCLSNQLDHCVFMLWGSKAIEKANLINTSKHLVLKSQHPSPLAARSNRPSQWPKFLGCGHFRAANEYLGQHGKCPVDWNLD</sequence>
<evidence type="ECO:0000256" key="3">
    <source>
        <dbReference type="ARBA" id="ARBA00022763"/>
    </source>
</evidence>
<dbReference type="InterPro" id="IPR036895">
    <property type="entry name" value="Uracil-DNA_glycosylase-like_sf"/>
</dbReference>
<dbReference type="CDD" id="cd10027">
    <property type="entry name" value="UDG-F1-like"/>
    <property type="match status" value="1"/>
</dbReference>
<dbReference type="Gene3D" id="3.40.470.10">
    <property type="entry name" value="Uracil-DNA glycosylase-like domain"/>
    <property type="match status" value="1"/>
</dbReference>
<dbReference type="PROSITE" id="PS00130">
    <property type="entry name" value="U_DNA_GLYCOSYLASE"/>
    <property type="match status" value="1"/>
</dbReference>
<gene>
    <name evidence="7" type="primary">ORF46</name>
</gene>
<dbReference type="Pfam" id="PF03167">
    <property type="entry name" value="UDG"/>
    <property type="match status" value="1"/>
</dbReference>
<dbReference type="GO" id="GO:0097510">
    <property type="term" value="P:base-excision repair, AP site formation via deaminated base removal"/>
    <property type="evidence" value="ECO:0007669"/>
    <property type="project" value="TreeGrafter"/>
</dbReference>
<evidence type="ECO:0000313" key="8">
    <source>
        <dbReference type="Proteomes" id="UP000124452"/>
    </source>
</evidence>
<keyword evidence="3" id="KW-0227">DNA damage</keyword>
<dbReference type="InterPro" id="IPR005122">
    <property type="entry name" value="Uracil-DNA_glycosylase-like"/>
</dbReference>
<proteinExistence type="inferred from homology"/>
<evidence type="ECO:0000256" key="2">
    <source>
        <dbReference type="ARBA" id="ARBA00022562"/>
    </source>
</evidence>
<dbReference type="Proteomes" id="UP000124452">
    <property type="component" value="Segment"/>
</dbReference>
<evidence type="ECO:0000259" key="6">
    <source>
        <dbReference type="SMART" id="SM00986"/>
    </source>
</evidence>
<dbReference type="RefSeq" id="YP_009118435.1">
    <property type="nucleotide sequence ID" value="NC_026421.1"/>
</dbReference>
<dbReference type="NCBIfam" id="NF003592">
    <property type="entry name" value="PRK05254.1-5"/>
    <property type="match status" value="1"/>
</dbReference>
<evidence type="ECO:0000256" key="4">
    <source>
        <dbReference type="ARBA" id="ARBA00022801"/>
    </source>
</evidence>
<dbReference type="GeneID" id="23104182"/>
<dbReference type="InterPro" id="IPR002043">
    <property type="entry name" value="UDG_fam1"/>
</dbReference>
<evidence type="ECO:0000256" key="5">
    <source>
        <dbReference type="ARBA" id="ARBA00023204"/>
    </source>
</evidence>
<dbReference type="NCBIfam" id="NF003588">
    <property type="entry name" value="PRK05254.1-1"/>
    <property type="match status" value="1"/>
</dbReference>
<dbReference type="EC" id="3.2.2.3" evidence="7"/>
<protein>
    <submittedName>
        <fullName evidence="7">Uracil-DNA glycosylase</fullName>
        <ecNumber evidence="7">3.2.2.3</ecNumber>
    </submittedName>
</protein>
<keyword evidence="7" id="KW-0326">Glycosidase</keyword>
<dbReference type="NCBIfam" id="NF003589">
    <property type="entry name" value="PRK05254.1-2"/>
    <property type="match status" value="1"/>
</dbReference>
<dbReference type="SMART" id="SM00987">
    <property type="entry name" value="UreE_C"/>
    <property type="match status" value="1"/>
</dbReference>
<dbReference type="InterPro" id="IPR018085">
    <property type="entry name" value="Ura-DNA_Glyclase_AS"/>
</dbReference>
<dbReference type="NCBIfam" id="TIGR00628">
    <property type="entry name" value="ung"/>
    <property type="match status" value="1"/>
</dbReference>